<reference evidence="2 3" key="1">
    <citation type="journal article" date="2018" name="Vet. Microbiol.">
        <title>Characterisation of Staphylococcus felis isolated from cats using whole genome sequencing.</title>
        <authorList>
            <person name="Worthing K."/>
            <person name="Pang S."/>
            <person name="Trott D.J."/>
            <person name="Abraham S."/>
            <person name="Coombs G.W."/>
            <person name="Jordan D."/>
            <person name="McIntyre L."/>
            <person name="Davies M.R."/>
            <person name="Norris J."/>
        </authorList>
    </citation>
    <scope>NUCLEOTIDE SEQUENCE [LARGE SCALE GENOMIC DNA]</scope>
    <source>
        <strain evidence="2 3">F25</strain>
    </source>
</reference>
<dbReference type="Proteomes" id="UP000597038">
    <property type="component" value="Unassembled WGS sequence"/>
</dbReference>
<dbReference type="PANTHER" id="PTHR43434:SF1">
    <property type="entry name" value="PHOSPHOGLYCOLATE PHOSPHATASE"/>
    <property type="match status" value="1"/>
</dbReference>
<organism evidence="2 3">
    <name type="scientific">Staphylococcus felis</name>
    <dbReference type="NCBI Taxonomy" id="46127"/>
    <lineage>
        <taxon>Bacteria</taxon>
        <taxon>Bacillati</taxon>
        <taxon>Bacillota</taxon>
        <taxon>Bacilli</taxon>
        <taxon>Bacillales</taxon>
        <taxon>Staphylococcaceae</taxon>
        <taxon>Staphylococcus</taxon>
    </lineage>
</organism>
<keyword evidence="2" id="KW-0378">Hydrolase</keyword>
<evidence type="ECO:0000313" key="4">
    <source>
        <dbReference type="Proteomes" id="UP000597038"/>
    </source>
</evidence>
<dbReference type="InterPro" id="IPR036412">
    <property type="entry name" value="HAD-like_sf"/>
</dbReference>
<sequence>MSKAILFDVDGVFLDESRCFDVSALTIYELLYDAKFLNLASIIHLEEITDDEIQLIRSSVFQDDSILNQLKSLGLNSNWDMLFIVFSIHLVSILRSLNDKDKEYFLSESNFDETTLKCLGEKVEECKIDYTLPFEFINTVSKGKDAIYQDLKKYVAQNLNTTSVSLFEIQSPLWQLCQEIYQEWYLGTQLYEEVEKKIAKSDYKKGYIYQEKVLAPIDSIRQLLQKLIDRGYVIGIATGRPRTETIVPFETLGLLPYFDLNHVITASEVLKAEQMYPSLRPLGKPNPFTYIAAYLGNHETLYQDFATEQTNRFKREDITIVGDSLADLISAQKLGVQFIGTLTGLKGKKAAEELQNNGATNLVDTVLDIESYFV</sequence>
<proteinExistence type="predicted"/>
<accession>A0AAX1RTR2</accession>
<dbReference type="CDD" id="cd01427">
    <property type="entry name" value="HAD_like"/>
    <property type="match status" value="1"/>
</dbReference>
<dbReference type="RefSeq" id="WP_115855927.1">
    <property type="nucleotide sequence ID" value="NZ_CAJUZR010000015.1"/>
</dbReference>
<gene>
    <name evidence="2" type="ORF">DOS76_08615</name>
    <name evidence="1" type="ORF">I9026_02550</name>
</gene>
<keyword evidence="4" id="KW-1185">Reference proteome</keyword>
<dbReference type="Pfam" id="PF13419">
    <property type="entry name" value="HAD_2"/>
    <property type="match status" value="1"/>
</dbReference>
<dbReference type="GO" id="GO:0006281">
    <property type="term" value="P:DNA repair"/>
    <property type="evidence" value="ECO:0007669"/>
    <property type="project" value="TreeGrafter"/>
</dbReference>
<evidence type="ECO:0000313" key="3">
    <source>
        <dbReference type="Proteomes" id="UP000256337"/>
    </source>
</evidence>
<dbReference type="InterPro" id="IPR041492">
    <property type="entry name" value="HAD_2"/>
</dbReference>
<dbReference type="Proteomes" id="UP000256337">
    <property type="component" value="Unassembled WGS sequence"/>
</dbReference>
<dbReference type="SFLD" id="SFLDG01129">
    <property type="entry name" value="C1.5:_HAD__Beta-PGM__Phosphata"/>
    <property type="match status" value="1"/>
</dbReference>
<protein>
    <submittedName>
        <fullName evidence="2">HAD family hydrolase</fullName>
    </submittedName>
</protein>
<dbReference type="SUPFAM" id="SSF56784">
    <property type="entry name" value="HAD-like"/>
    <property type="match status" value="1"/>
</dbReference>
<dbReference type="AlphaFoldDB" id="A0AAX1RTR2"/>
<reference evidence="1 4" key="2">
    <citation type="submission" date="2020-12" db="EMBL/GenBank/DDBJ databases">
        <title>Genomic analysis of Staphylococcus felis from a cat with skin infection.</title>
        <authorList>
            <person name="Aslantas O."/>
            <person name="Keskin O."/>
            <person name="Buyukaltay K."/>
            <person name="Gullu Yucetepe A."/>
        </authorList>
    </citation>
    <scope>NUCLEOTIDE SEQUENCE [LARGE SCALE GENOMIC DNA]</scope>
    <source>
        <strain evidence="1 4">HARRANVET</strain>
    </source>
</reference>
<dbReference type="InterPro" id="IPR050155">
    <property type="entry name" value="HAD-like_hydrolase_sf"/>
</dbReference>
<dbReference type="EMBL" id="JAEDAQ010000002">
    <property type="protein sequence ID" value="MBH9580245.1"/>
    <property type="molecule type" value="Genomic_DNA"/>
</dbReference>
<dbReference type="InterPro" id="IPR023214">
    <property type="entry name" value="HAD_sf"/>
</dbReference>
<dbReference type="SFLD" id="SFLDS00003">
    <property type="entry name" value="Haloacid_Dehalogenase"/>
    <property type="match status" value="1"/>
</dbReference>
<dbReference type="GO" id="GO:0008967">
    <property type="term" value="F:phosphoglycolate phosphatase activity"/>
    <property type="evidence" value="ECO:0007669"/>
    <property type="project" value="TreeGrafter"/>
</dbReference>
<evidence type="ECO:0000313" key="1">
    <source>
        <dbReference type="EMBL" id="MBH9580245.1"/>
    </source>
</evidence>
<name>A0AAX1RTR2_9STAP</name>
<comment type="caution">
    <text evidence="2">The sequence shown here is derived from an EMBL/GenBank/DDBJ whole genome shotgun (WGS) entry which is preliminary data.</text>
</comment>
<dbReference type="PANTHER" id="PTHR43434">
    <property type="entry name" value="PHOSPHOGLYCOLATE PHOSPHATASE"/>
    <property type="match status" value="1"/>
</dbReference>
<evidence type="ECO:0000313" key="2">
    <source>
        <dbReference type="EMBL" id="REI20597.1"/>
    </source>
</evidence>
<dbReference type="Gene3D" id="3.40.50.1000">
    <property type="entry name" value="HAD superfamily/HAD-like"/>
    <property type="match status" value="1"/>
</dbReference>
<dbReference type="EMBL" id="QKYD01000124">
    <property type="protein sequence ID" value="REI20597.1"/>
    <property type="molecule type" value="Genomic_DNA"/>
</dbReference>